<evidence type="ECO:0000313" key="3">
    <source>
        <dbReference type="EMBL" id="GHE94875.1"/>
    </source>
</evidence>
<feature type="region of interest" description="Disordered" evidence="1">
    <location>
        <begin position="130"/>
        <end position="154"/>
    </location>
</feature>
<proteinExistence type="predicted"/>
<reference evidence="3" key="2">
    <citation type="submission" date="2020-09" db="EMBL/GenBank/DDBJ databases">
        <authorList>
            <person name="Sun Q."/>
            <person name="Ohkuma M."/>
        </authorList>
    </citation>
    <scope>NUCLEOTIDE SEQUENCE</scope>
    <source>
        <strain evidence="3">JCM 3302</strain>
    </source>
</reference>
<dbReference type="EMBL" id="BNBC01000033">
    <property type="protein sequence ID" value="GHE94875.1"/>
    <property type="molecule type" value="Genomic_DNA"/>
</dbReference>
<gene>
    <name evidence="3" type="ORF">GCM10014715_58820</name>
</gene>
<name>A0A919DXE7_9ACTN</name>
<keyword evidence="2" id="KW-1133">Transmembrane helix</keyword>
<feature type="transmembrane region" description="Helical" evidence="2">
    <location>
        <begin position="76"/>
        <end position="96"/>
    </location>
</feature>
<reference evidence="3" key="1">
    <citation type="journal article" date="2014" name="Int. J. Syst. Evol. Microbiol.">
        <title>Complete genome sequence of Corynebacterium casei LMG S-19264T (=DSM 44701T), isolated from a smear-ripened cheese.</title>
        <authorList>
            <consortium name="US DOE Joint Genome Institute (JGI-PGF)"/>
            <person name="Walter F."/>
            <person name="Albersmeier A."/>
            <person name="Kalinowski J."/>
            <person name="Ruckert C."/>
        </authorList>
    </citation>
    <scope>NUCLEOTIDE SEQUENCE</scope>
    <source>
        <strain evidence="3">JCM 3302</strain>
    </source>
</reference>
<dbReference type="AlphaFoldDB" id="A0A919DXE7"/>
<keyword evidence="4" id="KW-1185">Reference proteome</keyword>
<dbReference type="RefSeq" id="WP_051845093.1">
    <property type="nucleotide sequence ID" value="NZ_BNBC01000033.1"/>
</dbReference>
<accession>A0A919DXE7</accession>
<protein>
    <submittedName>
        <fullName evidence="3">Uncharacterized protein</fullName>
    </submittedName>
</protein>
<keyword evidence="2" id="KW-0812">Transmembrane</keyword>
<evidence type="ECO:0000313" key="4">
    <source>
        <dbReference type="Proteomes" id="UP000641386"/>
    </source>
</evidence>
<evidence type="ECO:0000256" key="2">
    <source>
        <dbReference type="SAM" id="Phobius"/>
    </source>
</evidence>
<feature type="transmembrane region" description="Helical" evidence="2">
    <location>
        <begin position="54"/>
        <end position="71"/>
    </location>
</feature>
<feature type="transmembrane region" description="Helical" evidence="2">
    <location>
        <begin position="108"/>
        <end position="126"/>
    </location>
</feature>
<dbReference type="Proteomes" id="UP000641386">
    <property type="component" value="Unassembled WGS sequence"/>
</dbReference>
<comment type="caution">
    <text evidence="3">The sequence shown here is derived from an EMBL/GenBank/DDBJ whole genome shotgun (WGS) entry which is preliminary data.</text>
</comment>
<keyword evidence="2" id="KW-0472">Membrane</keyword>
<sequence length="154" mass="16754">MTRRILVGSLIIACLLHVWAYFAPKTWYESFPGVGRGWLLRLGPYNEHLVKDMAALYMAMLVVTAAAWRFADSDRYVATVGAAWLVFSVFHLIYHLQHLSMYSSGERVAIVGLLSSLTLISAALLAPSPARGTGSPHTSPESPAPAAGDRVTPL</sequence>
<organism evidence="3 4">
    <name type="scientific">Streptomyces spiralis</name>
    <dbReference type="NCBI Taxonomy" id="66376"/>
    <lineage>
        <taxon>Bacteria</taxon>
        <taxon>Bacillati</taxon>
        <taxon>Actinomycetota</taxon>
        <taxon>Actinomycetes</taxon>
        <taxon>Kitasatosporales</taxon>
        <taxon>Streptomycetaceae</taxon>
        <taxon>Streptomyces</taxon>
    </lineage>
</organism>
<evidence type="ECO:0000256" key="1">
    <source>
        <dbReference type="SAM" id="MobiDB-lite"/>
    </source>
</evidence>